<evidence type="ECO:0000313" key="1">
    <source>
        <dbReference type="EMBL" id="KAK9233792.1"/>
    </source>
</evidence>
<accession>A0ACC3SQ78</accession>
<evidence type="ECO:0000313" key="2">
    <source>
        <dbReference type="Proteomes" id="UP001433508"/>
    </source>
</evidence>
<reference evidence="2" key="1">
    <citation type="journal article" date="2024" name="Front. Bioeng. Biotechnol.">
        <title>Genome-scale model development and genomic sequencing of the oleaginous clade Lipomyces.</title>
        <authorList>
            <person name="Czajka J.J."/>
            <person name="Han Y."/>
            <person name="Kim J."/>
            <person name="Mondo S.J."/>
            <person name="Hofstad B.A."/>
            <person name="Robles A."/>
            <person name="Haridas S."/>
            <person name="Riley R."/>
            <person name="LaButti K."/>
            <person name="Pangilinan J."/>
            <person name="Andreopoulos W."/>
            <person name="Lipzen A."/>
            <person name="Yan J."/>
            <person name="Wang M."/>
            <person name="Ng V."/>
            <person name="Grigoriev I.V."/>
            <person name="Spatafora J.W."/>
            <person name="Magnuson J.K."/>
            <person name="Baker S.E."/>
            <person name="Pomraning K.R."/>
        </authorList>
    </citation>
    <scope>NUCLEOTIDE SEQUENCE [LARGE SCALE GENOMIC DNA]</scope>
    <source>
        <strain evidence="2">CBS 7786</strain>
    </source>
</reference>
<protein>
    <submittedName>
        <fullName evidence="1">Uncharacterized protein</fullName>
    </submittedName>
</protein>
<gene>
    <name evidence="1" type="ORF">V1525DRAFT_125853</name>
</gene>
<keyword evidence="2" id="KW-1185">Reference proteome</keyword>
<dbReference type="EMBL" id="MU971594">
    <property type="protein sequence ID" value="KAK9233792.1"/>
    <property type="molecule type" value="Genomic_DNA"/>
</dbReference>
<name>A0ACC3SQ78_LIPKO</name>
<dbReference type="Proteomes" id="UP001433508">
    <property type="component" value="Unassembled WGS sequence"/>
</dbReference>
<proteinExistence type="predicted"/>
<sequence>MPEEALFSPIEVGSLTLAHRIVLAPLTRYRNNNDGSPNPSLAVPYYSARALVPGTLLIAEATDASFFAGSLSNVPGIYTDDQVTAWRAVTDAVHARRCFIFLQIWSLGRVNPGQKQSIIYGPSPIPNGNGQVPKELSIYEIKQLEEDFVSAAKNAINAGFDGVEIHGAHGYLVDQFLQDVSNARTDEYGGSIENRARFALEIIDKLTTALGPDKIAIRLSPFSELQSMGMEDPYPQFAYLILKLQEIHPDLAYIHFVEPRVSGGRDRDFRESESTDPYRKLWKGRWVAAGGFTPESAKLYAATHENSLVAFGRHFISNPDLVARIRENLPLRSYNRDTFYLPMAAEGYLGYDYAEELKGIYF</sequence>
<comment type="caution">
    <text evidence="1">The sequence shown here is derived from an EMBL/GenBank/DDBJ whole genome shotgun (WGS) entry which is preliminary data.</text>
</comment>
<organism evidence="1 2">
    <name type="scientific">Lipomyces kononenkoae</name>
    <name type="common">Yeast</name>
    <dbReference type="NCBI Taxonomy" id="34357"/>
    <lineage>
        <taxon>Eukaryota</taxon>
        <taxon>Fungi</taxon>
        <taxon>Dikarya</taxon>
        <taxon>Ascomycota</taxon>
        <taxon>Saccharomycotina</taxon>
        <taxon>Lipomycetes</taxon>
        <taxon>Lipomycetales</taxon>
        <taxon>Lipomycetaceae</taxon>
        <taxon>Lipomyces</taxon>
    </lineage>
</organism>